<dbReference type="RefSeq" id="WP_208926714.1">
    <property type="nucleotide sequence ID" value="NZ_LK996017.1"/>
</dbReference>
<evidence type="ECO:0000259" key="1">
    <source>
        <dbReference type="Pfam" id="PF10651"/>
    </source>
</evidence>
<accession>A0A098B891</accession>
<gene>
    <name evidence="2" type="ORF">DPCES_5193</name>
</gene>
<dbReference type="AlphaFoldDB" id="A0A098B891"/>
<dbReference type="EMBL" id="LK996017">
    <property type="protein sequence ID" value="CDX05079.1"/>
    <property type="molecule type" value="Genomic_DNA"/>
</dbReference>
<dbReference type="Gene3D" id="2.60.120.260">
    <property type="entry name" value="Galactose-binding domain-like"/>
    <property type="match status" value="1"/>
</dbReference>
<dbReference type="Gene3D" id="2.60.40.3350">
    <property type="match status" value="1"/>
</dbReference>
<proteinExistence type="predicted"/>
<dbReference type="InterPro" id="IPR018913">
    <property type="entry name" value="BppU_N"/>
</dbReference>
<dbReference type="Gene3D" id="3.40.50.1110">
    <property type="entry name" value="SGNH hydrolase"/>
    <property type="match status" value="1"/>
</dbReference>
<reference evidence="2" key="1">
    <citation type="submission" date="2014-07" db="EMBL/GenBank/DDBJ databases">
        <authorList>
            <person name="Hornung V.Bastian."/>
        </authorList>
    </citation>
    <scope>NUCLEOTIDE SEQUENCE</scope>
    <source>
        <strain evidence="2">PCE-S</strain>
    </source>
</reference>
<feature type="domain" description="BppU N-terminal" evidence="1">
    <location>
        <begin position="4"/>
        <end position="147"/>
    </location>
</feature>
<sequence>MLLKKYGLSLDIKREKAMHAPVMEFVQDDTGTCALDISIREMNDPVDLSDLTVEIVFAKPDGTTVIQDLANGVNITDAANGKITCTLKTNTIAAAGKVHAEVRLLAGEKLLTTPRFAFDVRKALLNDEVIESMDEVPILRQLIADVQNVEGKEGPQGEPGPVGPSAYDLWLTQGNTGTVDDFLRDIILGAQGPNIYPTPLTWSSLDPGQSGVEILEQIQHGGRVLKMWQAWTWLAGVTTMELIPGELYRASYYARKDGTEFSNVEARFIIPRDTGGSYDYVLGSEDGTREITNDWQWFTTEFRWQGENERHRVYVQTNEANIDNPVYFAGPSLRRINKPKDYILNRLRGKSIYFTGDSWASENAVYLDRLKSLLDLAFIQGDGISSSTISKRLGEEPIKSLVTRVDEGEFDDLSAYDLLCITGGVNDWSSGVPIGNAGKDTPDLSTLCGAVEYVTKQIKSKNPELEVIWVIQPYLESTTPIQVPFEGHRQGIISSCLHVGCQYIDTQRFMGFTRENIGIYTNQNHLHLNSMGGDKYAQLLALWLVLGGMGGTTPKLDDGGWEEIASVTVTTEGTSYLAVNRDKKNNTFSLKEFEVKIIFPDGVSGTTSSSSANFTLSGIASENYYLDGTQATVLRAPMRDTYSGTIIKGTSAGTNIIGEFMAATIHAGTSANIRQSLFIKGTQNPQTCTGITITYATPTLPIGTQVIISGMRM</sequence>
<protein>
    <recommendedName>
        <fullName evidence="1">BppU N-terminal domain-containing protein</fullName>
    </recommendedName>
</protein>
<dbReference type="SUPFAM" id="SSF52266">
    <property type="entry name" value="SGNH hydrolase"/>
    <property type="match status" value="1"/>
</dbReference>
<name>A0A098B891_DESHA</name>
<dbReference type="InterPro" id="IPR036514">
    <property type="entry name" value="SGNH_hydro_sf"/>
</dbReference>
<dbReference type="PATRIC" id="fig|49338.4.peg.5591"/>
<organism evidence="2">
    <name type="scientific">Desulfitobacterium hafniense</name>
    <name type="common">Desulfitobacterium frappieri</name>
    <dbReference type="NCBI Taxonomy" id="49338"/>
    <lineage>
        <taxon>Bacteria</taxon>
        <taxon>Bacillati</taxon>
        <taxon>Bacillota</taxon>
        <taxon>Clostridia</taxon>
        <taxon>Eubacteriales</taxon>
        <taxon>Desulfitobacteriaceae</taxon>
        <taxon>Desulfitobacterium</taxon>
    </lineage>
</organism>
<evidence type="ECO:0000313" key="2">
    <source>
        <dbReference type="EMBL" id="CDX05079.1"/>
    </source>
</evidence>
<dbReference type="Pfam" id="PF10651">
    <property type="entry name" value="BppU_N"/>
    <property type="match status" value="1"/>
</dbReference>